<proteinExistence type="predicted"/>
<evidence type="ECO:0000313" key="3">
    <source>
        <dbReference type="Proteomes" id="UP001204579"/>
    </source>
</evidence>
<dbReference type="RefSeq" id="WP_258336347.1">
    <property type="nucleotide sequence ID" value="NZ_JANRHJ010000028.1"/>
</dbReference>
<evidence type="ECO:0000259" key="1">
    <source>
        <dbReference type="Pfam" id="PF21956"/>
    </source>
</evidence>
<dbReference type="EMBL" id="JANRHJ010000028">
    <property type="protein sequence ID" value="MCR8875337.1"/>
    <property type="molecule type" value="Genomic_DNA"/>
</dbReference>
<dbReference type="AlphaFoldDB" id="A0AAW5N4G3"/>
<dbReference type="Pfam" id="PF21956">
    <property type="entry name" value="DUF6922"/>
    <property type="match status" value="1"/>
</dbReference>
<keyword evidence="3" id="KW-1185">Reference proteome</keyword>
<protein>
    <recommendedName>
        <fullName evidence="1">DUF6922 domain-containing protein</fullName>
    </recommendedName>
</protein>
<name>A0AAW5N4G3_9BACT</name>
<comment type="caution">
    <text evidence="2">The sequence shown here is derived from an EMBL/GenBank/DDBJ whole genome shotgun (WGS) entry which is preliminary data.</text>
</comment>
<organism evidence="2 3">
    <name type="scientific">Phocaeicola barnesiae</name>
    <dbReference type="NCBI Taxonomy" id="376804"/>
    <lineage>
        <taxon>Bacteria</taxon>
        <taxon>Pseudomonadati</taxon>
        <taxon>Bacteroidota</taxon>
        <taxon>Bacteroidia</taxon>
        <taxon>Bacteroidales</taxon>
        <taxon>Bacteroidaceae</taxon>
        <taxon>Phocaeicola</taxon>
    </lineage>
</organism>
<evidence type="ECO:0000313" key="2">
    <source>
        <dbReference type="EMBL" id="MCR8875337.1"/>
    </source>
</evidence>
<accession>A0AAW5N4G3</accession>
<gene>
    <name evidence="2" type="ORF">NW209_15195</name>
</gene>
<feature type="domain" description="DUF6922" evidence="1">
    <location>
        <begin position="32"/>
        <end position="82"/>
    </location>
</feature>
<dbReference type="Proteomes" id="UP001204579">
    <property type="component" value="Unassembled WGS sequence"/>
</dbReference>
<reference evidence="2 3" key="1">
    <citation type="submission" date="2022-08" db="EMBL/GenBank/DDBJ databases">
        <authorList>
            <person name="Zeman M."/>
            <person name="Kubasova T."/>
        </authorList>
    </citation>
    <scope>NUCLEOTIDE SEQUENCE [LARGE SCALE GENOMIC DNA]</scope>
    <source>
        <strain evidence="2 3">ET62</strain>
    </source>
</reference>
<dbReference type="InterPro" id="IPR053830">
    <property type="entry name" value="DUF6922"/>
</dbReference>
<sequence length="125" mass="14917">METFGHKVLEEVPDLKEELKSPTKMTGLEKVSPSLLWEYNLDNFDWEEMSRIVIQRVCERGHLSDFYAILKLYGYSRIREIIKDKIKCFYHSNDLLFACYLFDIDVKEAAAYNHVEKRYKILDDL</sequence>